<reference evidence="2" key="1">
    <citation type="journal article" date="2019" name="Int. J. Syst. Evol. Microbiol.">
        <title>The Global Catalogue of Microorganisms (GCM) 10K type strain sequencing project: providing services to taxonomists for standard genome sequencing and annotation.</title>
        <authorList>
            <consortium name="The Broad Institute Genomics Platform"/>
            <consortium name="The Broad Institute Genome Sequencing Center for Infectious Disease"/>
            <person name="Wu L."/>
            <person name="Ma J."/>
        </authorList>
    </citation>
    <scope>NUCLEOTIDE SEQUENCE [LARGE SCALE GENOMIC DNA]</scope>
    <source>
        <strain evidence="2">JCM 17919</strain>
    </source>
</reference>
<sequence length="385" mass="44102">MRQLKSLSCQAFGKPLTHSFECELLSTDIRKVTGQAISPQTLRRLFGFLRSDFSPAVRTLNTLALYTGFTGWHGFLGKQARQEDTYRPLTLAEEAGLYLDFYKVDLRTEADMNYHNAARNMALRILFNPGLLAALAPALARHPVAQVYFFERFPFIDGLCGPYRRFLPLYLQKKGREAQLYGNNLLFLSAWLCGDLKEQQLFINRIRRLPLDESLHPFIIGRSIGSQLLYELEHGRGIDRLLAEAQRWQQHFLRREPGGVWQFPYFPFVLADYLNLAGYYEESHALLRPVMSTRRRFSIEPGYPEALQINWQLARHRAAPAGFLEWSSGSAPFEGLSPLFARFYRLQVALVRHRLLPAGRRKEKTAAEIRALVALTGFTRFGAGG</sequence>
<keyword evidence="2" id="KW-1185">Reference proteome</keyword>
<evidence type="ECO:0000313" key="1">
    <source>
        <dbReference type="EMBL" id="GAA4318740.1"/>
    </source>
</evidence>
<evidence type="ECO:0008006" key="3">
    <source>
        <dbReference type="Google" id="ProtNLM"/>
    </source>
</evidence>
<organism evidence="1 2">
    <name type="scientific">Flaviaesturariibacter amylovorans</name>
    <dbReference type="NCBI Taxonomy" id="1084520"/>
    <lineage>
        <taxon>Bacteria</taxon>
        <taxon>Pseudomonadati</taxon>
        <taxon>Bacteroidota</taxon>
        <taxon>Chitinophagia</taxon>
        <taxon>Chitinophagales</taxon>
        <taxon>Chitinophagaceae</taxon>
        <taxon>Flaviaestuariibacter</taxon>
    </lineage>
</organism>
<evidence type="ECO:0000313" key="2">
    <source>
        <dbReference type="Proteomes" id="UP001501725"/>
    </source>
</evidence>
<proteinExistence type="predicted"/>
<protein>
    <recommendedName>
        <fullName evidence="3">DUF2515 domain-containing protein</fullName>
    </recommendedName>
</protein>
<gene>
    <name evidence="1" type="ORF">GCM10023184_03140</name>
</gene>
<name>A0ABP8G7E3_9BACT</name>
<comment type="caution">
    <text evidence="1">The sequence shown here is derived from an EMBL/GenBank/DDBJ whole genome shotgun (WGS) entry which is preliminary data.</text>
</comment>
<accession>A0ABP8G7E3</accession>
<dbReference type="Proteomes" id="UP001501725">
    <property type="component" value="Unassembled WGS sequence"/>
</dbReference>
<dbReference type="EMBL" id="BAABGY010000001">
    <property type="protein sequence ID" value="GAA4318740.1"/>
    <property type="molecule type" value="Genomic_DNA"/>
</dbReference>